<dbReference type="EMBL" id="LOHS01000088">
    <property type="protein sequence ID" value="OAH12600.1"/>
    <property type="molecule type" value="Genomic_DNA"/>
</dbReference>
<dbReference type="RefSeq" id="WP_067279510.1">
    <property type="nucleotide sequence ID" value="NZ_LOHS01000088.1"/>
</dbReference>
<dbReference type="AlphaFoldDB" id="A0A177HPP6"/>
<dbReference type="PANTHER" id="PTHR43798:SF33">
    <property type="entry name" value="HYDROLASE, PUTATIVE (AFU_ORTHOLOGUE AFUA_2G14860)-RELATED"/>
    <property type="match status" value="1"/>
</dbReference>
<keyword evidence="3" id="KW-1185">Reference proteome</keyword>
<comment type="caution">
    <text evidence="2">The sequence shown here is derived from an EMBL/GenBank/DDBJ whole genome shotgun (WGS) entry which is preliminary data.</text>
</comment>
<dbReference type="InterPro" id="IPR029058">
    <property type="entry name" value="AB_hydrolase_fold"/>
</dbReference>
<organism evidence="2 3">
    <name type="scientific">Streptomyces jeddahensis</name>
    <dbReference type="NCBI Taxonomy" id="1716141"/>
    <lineage>
        <taxon>Bacteria</taxon>
        <taxon>Bacillati</taxon>
        <taxon>Actinomycetota</taxon>
        <taxon>Actinomycetes</taxon>
        <taxon>Kitasatosporales</taxon>
        <taxon>Streptomycetaceae</taxon>
        <taxon>Streptomyces</taxon>
    </lineage>
</organism>
<accession>A0A177HPP6</accession>
<evidence type="ECO:0000313" key="3">
    <source>
        <dbReference type="Proteomes" id="UP000077381"/>
    </source>
</evidence>
<evidence type="ECO:0000313" key="2">
    <source>
        <dbReference type="EMBL" id="OAH12600.1"/>
    </source>
</evidence>
<dbReference type="Gene3D" id="3.40.50.1820">
    <property type="entry name" value="alpha/beta hydrolase"/>
    <property type="match status" value="1"/>
</dbReference>
<dbReference type="SUPFAM" id="SSF53474">
    <property type="entry name" value="alpha/beta-Hydrolases"/>
    <property type="match status" value="1"/>
</dbReference>
<proteinExistence type="predicted"/>
<dbReference type="InterPro" id="IPR000073">
    <property type="entry name" value="AB_hydrolase_1"/>
</dbReference>
<dbReference type="EC" id="1.13.11.48" evidence="2"/>
<dbReference type="PATRIC" id="fig|1716141.3.peg.4151"/>
<reference evidence="2 3" key="1">
    <citation type="submission" date="2015-12" db="EMBL/GenBank/DDBJ databases">
        <title>Genome sequence of Streptomyces sp. G25.</title>
        <authorList>
            <person name="Poehlein A."/>
            <person name="Roettig A."/>
            <person name="Hiessl S."/>
            <person name="Hauschild P."/>
            <person name="Schauer J."/>
            <person name="Madkour M.H."/>
            <person name="Al-Ansari A.M."/>
            <person name="Almakishah N.H."/>
            <person name="Steinbuechel A."/>
            <person name="Daniel R."/>
        </authorList>
    </citation>
    <scope>NUCLEOTIDE SEQUENCE [LARGE SCALE GENOMIC DNA]</scope>
    <source>
        <strain evidence="3">G25(2015)</strain>
    </source>
</reference>
<protein>
    <submittedName>
        <fullName evidence="2">1H-3-hydroxy-4-oxoquinaldine 2,4-dioxygenase</fullName>
        <ecNumber evidence="2">1.13.11.48</ecNumber>
    </submittedName>
</protein>
<keyword evidence="2" id="KW-0223">Dioxygenase</keyword>
<dbReference type="PANTHER" id="PTHR43798">
    <property type="entry name" value="MONOACYLGLYCEROL LIPASE"/>
    <property type="match status" value="1"/>
</dbReference>
<keyword evidence="2" id="KW-0560">Oxidoreductase</keyword>
<dbReference type="PRINTS" id="PR00111">
    <property type="entry name" value="ABHYDROLASE"/>
</dbReference>
<evidence type="ECO:0000259" key="1">
    <source>
        <dbReference type="Pfam" id="PF12697"/>
    </source>
</evidence>
<feature type="domain" description="AB hydrolase-1" evidence="1">
    <location>
        <begin position="19"/>
        <end position="248"/>
    </location>
</feature>
<dbReference type="GO" id="GO:0050586">
    <property type="term" value="F:3-hydroxy-2-methylquinolin-4-one 2,4-dioxygenase activity"/>
    <property type="evidence" value="ECO:0007669"/>
    <property type="project" value="UniProtKB-EC"/>
</dbReference>
<dbReference type="GO" id="GO:0016020">
    <property type="term" value="C:membrane"/>
    <property type="evidence" value="ECO:0007669"/>
    <property type="project" value="TreeGrafter"/>
</dbReference>
<dbReference type="Proteomes" id="UP000077381">
    <property type="component" value="Unassembled WGS sequence"/>
</dbReference>
<sequence length="258" mass="28200">MTTVDLFHTDLGPEDAPAVLLVHGWGSDGREWSWHSEALEDDFRVIVPDLRGHGRSPVLEKNNTPLEMAHDLAVLVARLGCGPVVAVGHSMGGQVVNLMAVHHPEVVHSVIALEPAHGAPESDLAFIRPNLAAYEKNGSEEAADFIEAMLAKTAPPGLRAAHVRTILGTPGHVIAQSYGGMYLDAGAVGVRPYSEQYLRMRSCPSLTVWTSDAMAAWERTTLNMPESRVEHWSATGHYLHEERPKRTSRLISDWAQSQ</sequence>
<dbReference type="InterPro" id="IPR050266">
    <property type="entry name" value="AB_hydrolase_sf"/>
</dbReference>
<name>A0A177HPP6_9ACTN</name>
<dbReference type="STRING" id="1716141.STSP_39460"/>
<gene>
    <name evidence="2" type="primary">hod</name>
    <name evidence="2" type="ORF">STSP_39460</name>
</gene>
<dbReference type="Pfam" id="PF12697">
    <property type="entry name" value="Abhydrolase_6"/>
    <property type="match status" value="1"/>
</dbReference>
<dbReference type="OrthoDB" id="9785847at2"/>